<dbReference type="Proteomes" id="UP000060487">
    <property type="component" value="Unassembled WGS sequence"/>
</dbReference>
<evidence type="ECO:0000313" key="2">
    <source>
        <dbReference type="EMBL" id="KWT75599.1"/>
    </source>
</evidence>
<keyword evidence="1" id="KW-0812">Transmembrane</keyword>
<dbReference type="EMBL" id="LNQR01000129">
    <property type="protein sequence ID" value="KWT75599.1"/>
    <property type="molecule type" value="Genomic_DNA"/>
</dbReference>
<evidence type="ECO:0000256" key="1">
    <source>
        <dbReference type="SAM" id="Phobius"/>
    </source>
</evidence>
<gene>
    <name evidence="2" type="ORF">ASN18_3199</name>
</gene>
<protein>
    <submittedName>
        <fullName evidence="2">Uncharacterized protein</fullName>
    </submittedName>
</protein>
<evidence type="ECO:0000313" key="3">
    <source>
        <dbReference type="Proteomes" id="UP000060487"/>
    </source>
</evidence>
<organism evidence="2 3">
    <name type="scientific">Candidatus Magnetominusculus xianensis</name>
    <dbReference type="NCBI Taxonomy" id="1748249"/>
    <lineage>
        <taxon>Bacteria</taxon>
        <taxon>Pseudomonadati</taxon>
        <taxon>Nitrospirota</taxon>
        <taxon>Nitrospiria</taxon>
        <taxon>Nitrospirales</taxon>
        <taxon>Nitrospiraceae</taxon>
        <taxon>Candidatus Magnetominusculus</taxon>
    </lineage>
</organism>
<proteinExistence type="predicted"/>
<accession>A0ABR5SAY3</accession>
<keyword evidence="3" id="KW-1185">Reference proteome</keyword>
<keyword evidence="1" id="KW-1133">Transmembrane helix</keyword>
<name>A0ABR5SAY3_9BACT</name>
<reference evidence="2 3" key="1">
    <citation type="submission" date="2015-11" db="EMBL/GenBank/DDBJ databases">
        <authorList>
            <person name="Lin W."/>
        </authorList>
    </citation>
    <scope>NUCLEOTIDE SEQUENCE [LARGE SCALE GENOMIC DNA]</scope>
    <source>
        <strain evidence="2 3">HCH-1</strain>
    </source>
</reference>
<sequence>MDKKFEQMMTFMLWGFGILFGGIGILMTTVIWDRRTALAPAIRKNKELEERGDNIERTLKELNVKYLEIKDILKRAGLL</sequence>
<comment type="caution">
    <text evidence="2">The sequence shown here is derived from an EMBL/GenBank/DDBJ whole genome shotgun (WGS) entry which is preliminary data.</text>
</comment>
<keyword evidence="1" id="KW-0472">Membrane</keyword>
<feature type="transmembrane region" description="Helical" evidence="1">
    <location>
        <begin position="12"/>
        <end position="32"/>
    </location>
</feature>